<evidence type="ECO:0000313" key="9">
    <source>
        <dbReference type="EMBL" id="KAJ8657552.1"/>
    </source>
</evidence>
<dbReference type="InterPro" id="IPR020993">
    <property type="entry name" value="Centromere_CenpK"/>
</dbReference>
<sequence>MSSFENLLRSIIQSAAKDFDETVDRDPTVTSAEDGTARGDYLDSILAQQKAQRDQLWKQLHELEDQYRERGLGNMYDRSQEDKKMSILQHEEKELRTELNKQVETVEDIEQVQEPISELQYKEELDTNVNSLRDTLAFLQKEYDDTQESLEREEVSLQESNQITEELKKKLEKLEDSAGNMDPGREKRDRFAALNDTYRGVIEHLIDFLDEYYPPHPVDRVKNGSTDGLRSRNEGEEMCELKFIVEDLMNLLVVQPDNPYMKLEPGTFWSPYIETLIKAGIAKRHPEEPKLLRLVDFREK</sequence>
<dbReference type="PANTHER" id="PTHR14401">
    <property type="entry name" value="CENTROMERE PROTEIN K"/>
    <property type="match status" value="1"/>
</dbReference>
<evidence type="ECO:0000256" key="8">
    <source>
        <dbReference type="SAM" id="Coils"/>
    </source>
</evidence>
<keyword evidence="7" id="KW-0137">Centromere</keyword>
<comment type="caution">
    <text evidence="9">The sequence shown here is derived from an EMBL/GenBank/DDBJ whole genome shotgun (WGS) entry which is preliminary data.</text>
</comment>
<name>A0AAD7V1W1_9FUNG</name>
<reference evidence="9 10" key="1">
    <citation type="submission" date="2023-03" db="EMBL/GenBank/DDBJ databases">
        <title>Genome sequence of Lichtheimia ornata CBS 291.66.</title>
        <authorList>
            <person name="Mohabir J.T."/>
            <person name="Shea T.P."/>
            <person name="Kurbessoian T."/>
            <person name="Berby B."/>
            <person name="Fontaine J."/>
            <person name="Livny J."/>
            <person name="Gnirke A."/>
            <person name="Stajich J.E."/>
            <person name="Cuomo C.A."/>
        </authorList>
    </citation>
    <scope>NUCLEOTIDE SEQUENCE [LARGE SCALE GENOMIC DNA]</scope>
    <source>
        <strain evidence="9">CBS 291.66</strain>
    </source>
</reference>
<keyword evidence="10" id="KW-1185">Reference proteome</keyword>
<dbReference type="Pfam" id="PF11802">
    <property type="entry name" value="CENP-K"/>
    <property type="match status" value="1"/>
</dbReference>
<evidence type="ECO:0008006" key="11">
    <source>
        <dbReference type="Google" id="ProtNLM"/>
    </source>
</evidence>
<comment type="similarity">
    <text evidence="3">Belongs to the CENP-K/MCM22 family.</text>
</comment>
<keyword evidence="4" id="KW-0158">Chromosome</keyword>
<organism evidence="9 10">
    <name type="scientific">Lichtheimia ornata</name>
    <dbReference type="NCBI Taxonomy" id="688661"/>
    <lineage>
        <taxon>Eukaryota</taxon>
        <taxon>Fungi</taxon>
        <taxon>Fungi incertae sedis</taxon>
        <taxon>Mucoromycota</taxon>
        <taxon>Mucoromycotina</taxon>
        <taxon>Mucoromycetes</taxon>
        <taxon>Mucorales</taxon>
        <taxon>Lichtheimiaceae</taxon>
        <taxon>Lichtheimia</taxon>
    </lineage>
</organism>
<proteinExistence type="inferred from homology"/>
<keyword evidence="6" id="KW-0539">Nucleus</keyword>
<evidence type="ECO:0000256" key="1">
    <source>
        <dbReference type="ARBA" id="ARBA00004123"/>
    </source>
</evidence>
<evidence type="ECO:0000256" key="4">
    <source>
        <dbReference type="ARBA" id="ARBA00022454"/>
    </source>
</evidence>
<evidence type="ECO:0000256" key="5">
    <source>
        <dbReference type="ARBA" id="ARBA00023054"/>
    </source>
</evidence>
<dbReference type="GO" id="GO:0051382">
    <property type="term" value="P:kinetochore assembly"/>
    <property type="evidence" value="ECO:0007669"/>
    <property type="project" value="InterPro"/>
</dbReference>
<dbReference type="GO" id="GO:0000775">
    <property type="term" value="C:chromosome, centromeric region"/>
    <property type="evidence" value="ECO:0007669"/>
    <property type="project" value="UniProtKB-SubCell"/>
</dbReference>
<comment type="subcellular location">
    <subcellularLocation>
        <location evidence="2">Chromosome</location>
        <location evidence="2">Centromere</location>
    </subcellularLocation>
    <subcellularLocation>
        <location evidence="1">Nucleus</location>
    </subcellularLocation>
</comment>
<dbReference type="Proteomes" id="UP001234581">
    <property type="component" value="Unassembled WGS sequence"/>
</dbReference>
<evidence type="ECO:0000256" key="7">
    <source>
        <dbReference type="ARBA" id="ARBA00023328"/>
    </source>
</evidence>
<accession>A0AAD7V1W1</accession>
<dbReference type="AlphaFoldDB" id="A0AAD7V1W1"/>
<dbReference type="EMBL" id="JARTCD010000031">
    <property type="protein sequence ID" value="KAJ8657552.1"/>
    <property type="molecule type" value="Genomic_DNA"/>
</dbReference>
<evidence type="ECO:0000313" key="10">
    <source>
        <dbReference type="Proteomes" id="UP001234581"/>
    </source>
</evidence>
<evidence type="ECO:0000256" key="2">
    <source>
        <dbReference type="ARBA" id="ARBA00004584"/>
    </source>
</evidence>
<dbReference type="GO" id="GO:0000070">
    <property type="term" value="P:mitotic sister chromatid segregation"/>
    <property type="evidence" value="ECO:0007669"/>
    <property type="project" value="TreeGrafter"/>
</dbReference>
<evidence type="ECO:0000256" key="3">
    <source>
        <dbReference type="ARBA" id="ARBA00005795"/>
    </source>
</evidence>
<evidence type="ECO:0000256" key="6">
    <source>
        <dbReference type="ARBA" id="ARBA00023242"/>
    </source>
</evidence>
<dbReference type="GeneID" id="83214264"/>
<feature type="coiled-coil region" evidence="8">
    <location>
        <begin position="92"/>
        <end position="177"/>
    </location>
</feature>
<dbReference type="GO" id="GO:0005634">
    <property type="term" value="C:nucleus"/>
    <property type="evidence" value="ECO:0007669"/>
    <property type="project" value="UniProtKB-SubCell"/>
</dbReference>
<gene>
    <name evidence="9" type="ORF">O0I10_006854</name>
</gene>
<protein>
    <recommendedName>
        <fullName evidence="11">Centromere protein K</fullName>
    </recommendedName>
</protein>
<dbReference type="PANTHER" id="PTHR14401:SF6">
    <property type="entry name" value="CENTROMERE PROTEIN K"/>
    <property type="match status" value="1"/>
</dbReference>
<keyword evidence="5 8" id="KW-0175">Coiled coil</keyword>
<dbReference type="RefSeq" id="XP_058342465.1">
    <property type="nucleotide sequence ID" value="XM_058486879.1"/>
</dbReference>